<organism evidence="14 15">
    <name type="scientific">Legionella londiniensis</name>
    <dbReference type="NCBI Taxonomy" id="45068"/>
    <lineage>
        <taxon>Bacteria</taxon>
        <taxon>Pseudomonadati</taxon>
        <taxon>Pseudomonadota</taxon>
        <taxon>Gammaproteobacteria</taxon>
        <taxon>Legionellales</taxon>
        <taxon>Legionellaceae</taxon>
        <taxon>Legionella</taxon>
    </lineage>
</organism>
<dbReference type="GO" id="GO:0005886">
    <property type="term" value="C:plasma membrane"/>
    <property type="evidence" value="ECO:0007669"/>
    <property type="project" value="UniProtKB-SubCell"/>
</dbReference>
<reference evidence="14 15" key="1">
    <citation type="submission" date="2015-11" db="EMBL/GenBank/DDBJ databases">
        <title>Genomic analysis of 38 Legionella species identifies large and diverse effector repertoires.</title>
        <authorList>
            <person name="Burstein D."/>
            <person name="Amaro F."/>
            <person name="Zusman T."/>
            <person name="Lifshitz Z."/>
            <person name="Cohen O."/>
            <person name="Gilbert J.A."/>
            <person name="Pupko T."/>
            <person name="Shuman H.A."/>
            <person name="Segal G."/>
        </authorList>
    </citation>
    <scope>NUCLEOTIDE SEQUENCE [LARGE SCALE GENOMIC DNA]</scope>
    <source>
        <strain evidence="14 15">ATCC 49505</strain>
    </source>
</reference>
<dbReference type="RefSeq" id="WP_058529289.1">
    <property type="nucleotide sequence ID" value="NZ_CAAAHZ010000003.1"/>
</dbReference>
<keyword evidence="15" id="KW-1185">Reference proteome</keyword>
<feature type="transmembrane region" description="Helical" evidence="13">
    <location>
        <begin position="23"/>
        <end position="43"/>
    </location>
</feature>
<keyword evidence="11 12" id="KW-0472">Membrane</keyword>
<dbReference type="AlphaFoldDB" id="A0A0W0VMA6"/>
<comment type="caution">
    <text evidence="14">The sequence shown here is derived from an EMBL/GenBank/DDBJ whole genome shotgun (WGS) entry which is preliminary data.</text>
</comment>
<keyword evidence="10 13" id="KW-1133">Transmembrane helix</keyword>
<evidence type="ECO:0000256" key="11">
    <source>
        <dbReference type="ARBA" id="ARBA00023136"/>
    </source>
</evidence>
<dbReference type="GO" id="GO:1903607">
    <property type="term" value="P:cytochrome c biosynthetic process"/>
    <property type="evidence" value="ECO:0007669"/>
    <property type="project" value="TreeGrafter"/>
</dbReference>
<dbReference type="InterPro" id="IPR003544">
    <property type="entry name" value="Cyt_c_biogenesis_CcmB"/>
</dbReference>
<evidence type="ECO:0000256" key="10">
    <source>
        <dbReference type="ARBA" id="ARBA00022989"/>
    </source>
</evidence>
<dbReference type="PATRIC" id="fig|45068.5.peg.1400"/>
<evidence type="ECO:0000313" key="15">
    <source>
        <dbReference type="Proteomes" id="UP000054997"/>
    </source>
</evidence>
<dbReference type="PANTHER" id="PTHR30070">
    <property type="entry name" value="HEME EXPORTER PROTEIN B"/>
    <property type="match status" value="1"/>
</dbReference>
<evidence type="ECO:0000256" key="5">
    <source>
        <dbReference type="ARBA" id="ARBA00022448"/>
    </source>
</evidence>
<dbReference type="GO" id="GO:0017004">
    <property type="term" value="P:cytochrome complex assembly"/>
    <property type="evidence" value="ECO:0007669"/>
    <property type="project" value="UniProtKB-KW"/>
</dbReference>
<dbReference type="Pfam" id="PF03379">
    <property type="entry name" value="CcmB"/>
    <property type="match status" value="1"/>
</dbReference>
<dbReference type="STRING" id="45068.Llon_1294"/>
<accession>A0A0W0VMA6</accession>
<keyword evidence="9 12" id="KW-0201">Cytochrome c-type biogenesis</keyword>
<evidence type="ECO:0000256" key="9">
    <source>
        <dbReference type="ARBA" id="ARBA00022748"/>
    </source>
</evidence>
<feature type="transmembrane region" description="Helical" evidence="13">
    <location>
        <begin position="132"/>
        <end position="155"/>
    </location>
</feature>
<protein>
    <recommendedName>
        <fullName evidence="4 12">Heme exporter protein B</fullName>
    </recommendedName>
</protein>
<dbReference type="PANTHER" id="PTHR30070:SF1">
    <property type="entry name" value="CYTOCHROME C BIOGENESIS B-RELATED"/>
    <property type="match status" value="1"/>
</dbReference>
<dbReference type="Proteomes" id="UP000054997">
    <property type="component" value="Unassembled WGS sequence"/>
</dbReference>
<evidence type="ECO:0000256" key="8">
    <source>
        <dbReference type="ARBA" id="ARBA00022692"/>
    </source>
</evidence>
<feature type="transmembrane region" description="Helical" evidence="13">
    <location>
        <begin position="49"/>
        <end position="69"/>
    </location>
</feature>
<dbReference type="NCBIfam" id="TIGR01190">
    <property type="entry name" value="ccmB"/>
    <property type="match status" value="1"/>
</dbReference>
<dbReference type="OrthoDB" id="9799895at2"/>
<evidence type="ECO:0000256" key="4">
    <source>
        <dbReference type="ARBA" id="ARBA00016452"/>
    </source>
</evidence>
<dbReference type="GO" id="GO:0015232">
    <property type="term" value="F:heme transmembrane transporter activity"/>
    <property type="evidence" value="ECO:0007669"/>
    <property type="project" value="InterPro"/>
</dbReference>
<feature type="transmembrane region" description="Helical" evidence="13">
    <location>
        <begin position="194"/>
        <end position="220"/>
    </location>
</feature>
<feature type="transmembrane region" description="Helical" evidence="13">
    <location>
        <begin position="167"/>
        <end position="188"/>
    </location>
</feature>
<comment type="function">
    <text evidence="1 12">Required for the export of heme to the periplasm for the biogenesis of c-type cytochromes.</text>
</comment>
<evidence type="ECO:0000256" key="1">
    <source>
        <dbReference type="ARBA" id="ARBA00002442"/>
    </source>
</evidence>
<dbReference type="InterPro" id="IPR026031">
    <property type="entry name" value="Cyt_c_CcmB_bac"/>
</dbReference>
<evidence type="ECO:0000313" key="14">
    <source>
        <dbReference type="EMBL" id="KTD21196.1"/>
    </source>
</evidence>
<feature type="transmembrane region" description="Helical" evidence="13">
    <location>
        <begin position="106"/>
        <end position="126"/>
    </location>
</feature>
<keyword evidence="6 12" id="KW-1003">Cell membrane</keyword>
<evidence type="ECO:0000256" key="12">
    <source>
        <dbReference type="PIRNR" id="PIRNR002764"/>
    </source>
</evidence>
<gene>
    <name evidence="14" type="primary">ccmB</name>
    <name evidence="14" type="ORF">Llon_1294</name>
</gene>
<dbReference type="PIRSF" id="PIRSF002764">
    <property type="entry name" value="CcmB"/>
    <property type="match status" value="1"/>
</dbReference>
<evidence type="ECO:0000256" key="6">
    <source>
        <dbReference type="ARBA" id="ARBA00022475"/>
    </source>
</evidence>
<proteinExistence type="inferred from homology"/>
<keyword evidence="7 12" id="KW-0997">Cell inner membrane</keyword>
<evidence type="ECO:0000256" key="7">
    <source>
        <dbReference type="ARBA" id="ARBA00022519"/>
    </source>
</evidence>
<name>A0A0W0VMA6_9GAMM</name>
<dbReference type="EMBL" id="LNYK01000016">
    <property type="protein sequence ID" value="KTD21196.1"/>
    <property type="molecule type" value="Genomic_DNA"/>
</dbReference>
<evidence type="ECO:0000256" key="3">
    <source>
        <dbReference type="ARBA" id="ARBA00010544"/>
    </source>
</evidence>
<keyword evidence="8 13" id="KW-0812">Transmembrane</keyword>
<evidence type="ECO:0000256" key="2">
    <source>
        <dbReference type="ARBA" id="ARBA00004429"/>
    </source>
</evidence>
<dbReference type="PRINTS" id="PR01414">
    <property type="entry name" value="CCMBBIOGNSIS"/>
</dbReference>
<keyword evidence="5 12" id="KW-0813">Transport</keyword>
<evidence type="ECO:0000256" key="13">
    <source>
        <dbReference type="SAM" id="Phobius"/>
    </source>
</evidence>
<comment type="similarity">
    <text evidence="3 12">Belongs to the CcmB/CycW/HelB family.</text>
</comment>
<sequence length="226" mass="24882">MMSYGRLIKRQVMREALLHVRELSLLVNSLLFFLMILVFFPLTMPAETALLRTVAPGIVWIAVLLAMLLSAERLFQRDYEDGVIEQWLVSGYPLSLLVSIKVIIHWFLNLLPLIFLSPILGILFSFSLDEILALMFSLLSGTPALLFLCALAAVFSIGLRQKGVMMALVLFPLTIPVMIFGSSAITAAMQGFAISGYLALLLAFSVVAAGFLPFAIAAMIRISLVE</sequence>
<comment type="subcellular location">
    <subcellularLocation>
        <location evidence="2">Cell inner membrane</location>
        <topology evidence="2">Multi-pass membrane protein</topology>
    </subcellularLocation>
</comment>